<dbReference type="PANTHER" id="PTHR43313">
    <property type="entry name" value="SHORT-CHAIN DEHYDROGENASE/REDUCTASE FAMILY 9C"/>
    <property type="match status" value="1"/>
</dbReference>
<dbReference type="Proteomes" id="UP001054945">
    <property type="component" value="Unassembled WGS sequence"/>
</dbReference>
<sequence length="174" mass="20052">MDVSLQKDINLMLSYVKENLGDNGRLMMPGFVTYSTSKQAVIAFSDGLRLEMQKFGVSVVTIEPWMFRTRLSDPTSVSKHVEKQWTEVEDSVKTAYSKTYAAKLKNNTKGLFTSIMDPNIDKVIDVMEDAVSNECPPYYYRPGMWYLNIFLKIMNVLPKPFADYLLCQYIFKSH</sequence>
<dbReference type="Gene3D" id="3.40.50.720">
    <property type="entry name" value="NAD(P)-binding Rossmann-like Domain"/>
    <property type="match status" value="1"/>
</dbReference>
<dbReference type="SUPFAM" id="SSF51735">
    <property type="entry name" value="NAD(P)-binding Rossmann-fold domains"/>
    <property type="match status" value="1"/>
</dbReference>
<organism evidence="1 2">
    <name type="scientific">Caerostris extrusa</name>
    <name type="common">Bark spider</name>
    <name type="synonym">Caerostris bankana</name>
    <dbReference type="NCBI Taxonomy" id="172846"/>
    <lineage>
        <taxon>Eukaryota</taxon>
        <taxon>Metazoa</taxon>
        <taxon>Ecdysozoa</taxon>
        <taxon>Arthropoda</taxon>
        <taxon>Chelicerata</taxon>
        <taxon>Arachnida</taxon>
        <taxon>Araneae</taxon>
        <taxon>Araneomorphae</taxon>
        <taxon>Entelegynae</taxon>
        <taxon>Araneoidea</taxon>
        <taxon>Araneidae</taxon>
        <taxon>Caerostris</taxon>
    </lineage>
</organism>
<accession>A0AAV4MVQ9</accession>
<dbReference type="AlphaFoldDB" id="A0AAV4MVQ9"/>
<dbReference type="Pfam" id="PF00106">
    <property type="entry name" value="adh_short"/>
    <property type="match status" value="1"/>
</dbReference>
<evidence type="ECO:0000313" key="1">
    <source>
        <dbReference type="EMBL" id="GIX75860.1"/>
    </source>
</evidence>
<proteinExistence type="predicted"/>
<dbReference type="InterPro" id="IPR002347">
    <property type="entry name" value="SDR_fam"/>
</dbReference>
<keyword evidence="2" id="KW-1185">Reference proteome</keyword>
<dbReference type="InterPro" id="IPR036291">
    <property type="entry name" value="NAD(P)-bd_dom_sf"/>
</dbReference>
<protein>
    <submittedName>
        <fullName evidence="1">17-beta-hydroxysteroid dehydrogenase type 6</fullName>
    </submittedName>
</protein>
<dbReference type="GO" id="GO:0008202">
    <property type="term" value="P:steroid metabolic process"/>
    <property type="evidence" value="ECO:0007669"/>
    <property type="project" value="TreeGrafter"/>
</dbReference>
<dbReference type="GO" id="GO:0016491">
    <property type="term" value="F:oxidoreductase activity"/>
    <property type="evidence" value="ECO:0007669"/>
    <property type="project" value="TreeGrafter"/>
</dbReference>
<dbReference type="PANTHER" id="PTHR43313:SF36">
    <property type="entry name" value="D-BETA-HYDROXYBUTYRATE DEHYDROGENASE, MITOCHONDRIAL"/>
    <property type="match status" value="1"/>
</dbReference>
<gene>
    <name evidence="1" type="ORF">CEXT_779981</name>
</gene>
<dbReference type="EMBL" id="BPLR01002628">
    <property type="protein sequence ID" value="GIX75860.1"/>
    <property type="molecule type" value="Genomic_DNA"/>
</dbReference>
<evidence type="ECO:0000313" key="2">
    <source>
        <dbReference type="Proteomes" id="UP001054945"/>
    </source>
</evidence>
<comment type="caution">
    <text evidence="1">The sequence shown here is derived from an EMBL/GenBank/DDBJ whole genome shotgun (WGS) entry which is preliminary data.</text>
</comment>
<reference evidence="1 2" key="1">
    <citation type="submission" date="2021-06" db="EMBL/GenBank/DDBJ databases">
        <title>Caerostris extrusa draft genome.</title>
        <authorList>
            <person name="Kono N."/>
            <person name="Arakawa K."/>
        </authorList>
    </citation>
    <scope>NUCLEOTIDE SEQUENCE [LARGE SCALE GENOMIC DNA]</scope>
</reference>
<name>A0AAV4MVQ9_CAEEX</name>